<dbReference type="InterPro" id="IPR000276">
    <property type="entry name" value="GPCR_Rhodpsn"/>
</dbReference>
<comment type="caution">
    <text evidence="10">The sequence shown here is derived from an EMBL/GenBank/DDBJ whole genome shotgun (WGS) entry which is preliminary data.</text>
</comment>
<feature type="transmembrane region" description="Helical" evidence="8">
    <location>
        <begin position="20"/>
        <end position="42"/>
    </location>
</feature>
<dbReference type="Proteomes" id="UP000663889">
    <property type="component" value="Unassembled WGS sequence"/>
</dbReference>
<keyword evidence="5 8" id="KW-0472">Membrane</keyword>
<feature type="transmembrane region" description="Helical" evidence="8">
    <location>
        <begin position="183"/>
        <end position="205"/>
    </location>
</feature>
<dbReference type="AlphaFoldDB" id="A0A814HJF9"/>
<keyword evidence="2 8" id="KW-0812">Transmembrane</keyword>
<evidence type="ECO:0000256" key="4">
    <source>
        <dbReference type="ARBA" id="ARBA00023040"/>
    </source>
</evidence>
<dbReference type="GO" id="GO:0004930">
    <property type="term" value="F:G protein-coupled receptor activity"/>
    <property type="evidence" value="ECO:0007669"/>
    <property type="project" value="UniProtKB-KW"/>
</dbReference>
<evidence type="ECO:0000259" key="9">
    <source>
        <dbReference type="PROSITE" id="PS50262"/>
    </source>
</evidence>
<feature type="transmembrane region" description="Helical" evidence="8">
    <location>
        <begin position="54"/>
        <end position="77"/>
    </location>
</feature>
<keyword evidence="7" id="KW-0807">Transducer</keyword>
<comment type="subcellular location">
    <subcellularLocation>
        <location evidence="1">Membrane</location>
        <topology evidence="1">Multi-pass membrane protein</topology>
    </subcellularLocation>
</comment>
<evidence type="ECO:0000256" key="1">
    <source>
        <dbReference type="ARBA" id="ARBA00004141"/>
    </source>
</evidence>
<feature type="transmembrane region" description="Helical" evidence="8">
    <location>
        <begin position="329"/>
        <end position="347"/>
    </location>
</feature>
<evidence type="ECO:0000256" key="5">
    <source>
        <dbReference type="ARBA" id="ARBA00023136"/>
    </source>
</evidence>
<proteinExistence type="predicted"/>
<name>A0A814HJF9_9BILA</name>
<dbReference type="PANTHER" id="PTHR24243:SF230">
    <property type="entry name" value="G-PROTEIN COUPLED RECEPTORS FAMILY 1 PROFILE DOMAIN-CONTAINING PROTEIN"/>
    <property type="match status" value="1"/>
</dbReference>
<evidence type="ECO:0000313" key="12">
    <source>
        <dbReference type="Proteomes" id="UP000663889"/>
    </source>
</evidence>
<evidence type="ECO:0000313" key="11">
    <source>
        <dbReference type="EMBL" id="CAF4092538.1"/>
    </source>
</evidence>
<feature type="transmembrane region" description="Helical" evidence="8">
    <location>
        <begin position="97"/>
        <end position="116"/>
    </location>
</feature>
<evidence type="ECO:0000313" key="10">
    <source>
        <dbReference type="EMBL" id="CAF1011675.1"/>
    </source>
</evidence>
<sequence>MSNSTTDFTIVLINDISSQLNYYIILFVFIFGIIGNLLNIIILSQPILRRNPCVCYFLGSSTASLGIILIGLPSRIIAGKISSDPINTNSYFCKLRIFFLYSFRTISTWLLVFATIDRWFLSSIQIHRRRLSSHKIAYYNIIIICCLSFILWIETIFCYDAYINNAPIRCYGKSNRCRIFNDIVYASWIVVIPSLLMLIFGLLTIRNINQSRRISRVFFNSISNISQNGSKKRRKRIRRTEVSLTCMLLLQVVLLTFCSVPQAIHQFYLTFTIDINKSQLRIAIENFIVNFNFSLTYIGNAIPFYIYTLNGTAFRQTFIRLIHSTIRQLKIYSSSIFTQLIIFLFMISCQKQLPIQ</sequence>
<dbReference type="Pfam" id="PF00001">
    <property type="entry name" value="7tm_1"/>
    <property type="match status" value="1"/>
</dbReference>
<feature type="transmembrane region" description="Helical" evidence="8">
    <location>
        <begin position="242"/>
        <end position="264"/>
    </location>
</feature>
<evidence type="ECO:0000256" key="3">
    <source>
        <dbReference type="ARBA" id="ARBA00022989"/>
    </source>
</evidence>
<keyword evidence="3 8" id="KW-1133">Transmembrane helix</keyword>
<keyword evidence="6" id="KW-0675">Receptor</keyword>
<dbReference type="GO" id="GO:0005886">
    <property type="term" value="C:plasma membrane"/>
    <property type="evidence" value="ECO:0007669"/>
    <property type="project" value="TreeGrafter"/>
</dbReference>
<dbReference type="EMBL" id="CAJNOU010000485">
    <property type="protein sequence ID" value="CAF1011675.1"/>
    <property type="molecule type" value="Genomic_DNA"/>
</dbReference>
<dbReference type="PROSITE" id="PS50262">
    <property type="entry name" value="G_PROTEIN_RECEP_F1_2"/>
    <property type="match status" value="1"/>
</dbReference>
<reference evidence="10" key="1">
    <citation type="submission" date="2021-02" db="EMBL/GenBank/DDBJ databases">
        <authorList>
            <person name="Nowell W R."/>
        </authorList>
    </citation>
    <scope>NUCLEOTIDE SEQUENCE</scope>
</reference>
<dbReference type="Proteomes" id="UP000663874">
    <property type="component" value="Unassembled WGS sequence"/>
</dbReference>
<dbReference type="SUPFAM" id="SSF81321">
    <property type="entry name" value="Family A G protein-coupled receptor-like"/>
    <property type="match status" value="1"/>
</dbReference>
<protein>
    <recommendedName>
        <fullName evidence="9">G-protein coupled receptors family 1 profile domain-containing protein</fullName>
    </recommendedName>
</protein>
<evidence type="ECO:0000256" key="6">
    <source>
        <dbReference type="ARBA" id="ARBA00023170"/>
    </source>
</evidence>
<evidence type="ECO:0000256" key="2">
    <source>
        <dbReference type="ARBA" id="ARBA00022692"/>
    </source>
</evidence>
<evidence type="ECO:0000256" key="7">
    <source>
        <dbReference type="ARBA" id="ARBA00023224"/>
    </source>
</evidence>
<keyword evidence="4" id="KW-0297">G-protein coupled receptor</keyword>
<dbReference type="PANTHER" id="PTHR24243">
    <property type="entry name" value="G-PROTEIN COUPLED RECEPTOR"/>
    <property type="match status" value="1"/>
</dbReference>
<dbReference type="EMBL" id="CAJOBE010009767">
    <property type="protein sequence ID" value="CAF4092538.1"/>
    <property type="molecule type" value="Genomic_DNA"/>
</dbReference>
<dbReference type="InterPro" id="IPR017452">
    <property type="entry name" value="GPCR_Rhodpsn_7TM"/>
</dbReference>
<dbReference type="Gene3D" id="1.20.1070.10">
    <property type="entry name" value="Rhodopsin 7-helix transmembrane proteins"/>
    <property type="match status" value="1"/>
</dbReference>
<gene>
    <name evidence="11" type="ORF">FNK824_LOCUS30970</name>
    <name evidence="10" type="ORF">SEV965_LOCUS11329</name>
</gene>
<evidence type="ECO:0000256" key="8">
    <source>
        <dbReference type="SAM" id="Phobius"/>
    </source>
</evidence>
<organism evidence="10 12">
    <name type="scientific">Rotaria sordida</name>
    <dbReference type="NCBI Taxonomy" id="392033"/>
    <lineage>
        <taxon>Eukaryota</taxon>
        <taxon>Metazoa</taxon>
        <taxon>Spiralia</taxon>
        <taxon>Gnathifera</taxon>
        <taxon>Rotifera</taxon>
        <taxon>Eurotatoria</taxon>
        <taxon>Bdelloidea</taxon>
        <taxon>Philodinida</taxon>
        <taxon>Philodinidae</taxon>
        <taxon>Rotaria</taxon>
    </lineage>
</organism>
<feature type="domain" description="G-protein coupled receptors family 1 profile" evidence="9">
    <location>
        <begin position="35"/>
        <end position="307"/>
    </location>
</feature>
<feature type="transmembrane region" description="Helical" evidence="8">
    <location>
        <begin position="137"/>
        <end position="163"/>
    </location>
</feature>
<accession>A0A814HJF9</accession>
<feature type="transmembrane region" description="Helical" evidence="8">
    <location>
        <begin position="287"/>
        <end position="308"/>
    </location>
</feature>